<keyword evidence="5 8" id="KW-0472">Membrane</keyword>
<feature type="transmembrane region" description="Helical" evidence="8">
    <location>
        <begin position="132"/>
        <end position="153"/>
    </location>
</feature>
<sequence length="392" mass="44302">LKLSTDDKSFETFANVNASVGVLESMRDASNIQNSKWNDTAFPVSTDIFFFAYLRTETKISAEYNQQRLPNHEMYCVYLNEDNSTWSEGGCKWGGVSKPKLCTCDHLSAFTILMAKHPIELKYMEELTYTGLGFSIVSLTLCLVIEFLVWNAVVKTNIAHFRHTVLVNITVCLLIAHCSFLAAPVPSASPPYWCLPLTVMKHFCFLAAFFWMLCLSLGLLHQVIFVFVHLRKKVYLGLCLFLGYICPLVIVIVTFITYDNGRPGSYYSGETCWLIYEAALKGSIHAFLFPVFIIVFVNMFTMVVVISRILKPNLSEGSSHDEKEVARSIVKTIVLLTPTLGITWILGLFVLMLDLTTTPYAQIVNYAFTFFNSFQGFFILLTGCFGEKKVSY</sequence>
<accession>A0A3B4DJH3</accession>
<dbReference type="Ensembl" id="ENSPNAT00000013555.2">
    <property type="protein sequence ID" value="ENSPNAP00000023079.2"/>
    <property type="gene ID" value="ENSPNAG00000035592.1"/>
</dbReference>
<reference evidence="10 11" key="1">
    <citation type="submission" date="2020-10" db="EMBL/GenBank/DDBJ databases">
        <title>Pygocentrus nattereri (red-bellied piranha) genome, fPygNat1, primary haplotype.</title>
        <authorList>
            <person name="Myers G."/>
            <person name="Meyer A."/>
            <person name="Karagic N."/>
            <person name="Pippel M."/>
            <person name="Winkler S."/>
            <person name="Tracey A."/>
            <person name="Wood J."/>
            <person name="Formenti G."/>
            <person name="Howe K."/>
            <person name="Fedrigo O."/>
            <person name="Jarvis E.D."/>
        </authorList>
    </citation>
    <scope>NUCLEOTIDE SEQUENCE [LARGE SCALE GENOMIC DNA]</scope>
</reference>
<organism evidence="10 11">
    <name type="scientific">Pygocentrus nattereri</name>
    <name type="common">Red-bellied piranha</name>
    <dbReference type="NCBI Taxonomy" id="42514"/>
    <lineage>
        <taxon>Eukaryota</taxon>
        <taxon>Metazoa</taxon>
        <taxon>Chordata</taxon>
        <taxon>Craniata</taxon>
        <taxon>Vertebrata</taxon>
        <taxon>Euteleostomi</taxon>
        <taxon>Actinopterygii</taxon>
        <taxon>Neopterygii</taxon>
        <taxon>Teleostei</taxon>
        <taxon>Ostariophysi</taxon>
        <taxon>Characiformes</taxon>
        <taxon>Characoidei</taxon>
        <taxon>Pygocentrus</taxon>
    </lineage>
</organism>
<dbReference type="GeneTree" id="ENSGT00940000161541"/>
<dbReference type="SMART" id="SM00303">
    <property type="entry name" value="GPS"/>
    <property type="match status" value="1"/>
</dbReference>
<dbReference type="InterPro" id="IPR051587">
    <property type="entry name" value="Adhesion_GPCR"/>
</dbReference>
<reference evidence="10" key="2">
    <citation type="submission" date="2025-08" db="UniProtKB">
        <authorList>
            <consortium name="Ensembl"/>
        </authorList>
    </citation>
    <scope>IDENTIFICATION</scope>
</reference>
<feature type="transmembrane region" description="Helical" evidence="8">
    <location>
        <begin position="235"/>
        <end position="258"/>
    </location>
</feature>
<dbReference type="PROSITE" id="PS50261">
    <property type="entry name" value="G_PROTEIN_RECEP_F2_4"/>
    <property type="match status" value="1"/>
</dbReference>
<evidence type="ECO:0000256" key="7">
    <source>
        <dbReference type="ARBA" id="ARBA00023180"/>
    </source>
</evidence>
<protein>
    <recommendedName>
        <fullName evidence="9">G-protein coupled receptors family 2 profile 2 domain-containing protein</fullName>
    </recommendedName>
</protein>
<evidence type="ECO:0000313" key="11">
    <source>
        <dbReference type="Proteomes" id="UP001501920"/>
    </source>
</evidence>
<evidence type="ECO:0000256" key="4">
    <source>
        <dbReference type="ARBA" id="ARBA00022989"/>
    </source>
</evidence>
<evidence type="ECO:0000256" key="8">
    <source>
        <dbReference type="SAM" id="Phobius"/>
    </source>
</evidence>
<keyword evidence="6" id="KW-1015">Disulfide bond</keyword>
<dbReference type="InterPro" id="IPR000203">
    <property type="entry name" value="GPS"/>
</dbReference>
<dbReference type="GO" id="GO:0016020">
    <property type="term" value="C:membrane"/>
    <property type="evidence" value="ECO:0007669"/>
    <property type="project" value="UniProtKB-SubCell"/>
</dbReference>
<feature type="transmembrane region" description="Helical" evidence="8">
    <location>
        <begin position="284"/>
        <end position="307"/>
    </location>
</feature>
<dbReference type="InterPro" id="IPR046338">
    <property type="entry name" value="GAIN_dom_sf"/>
</dbReference>
<keyword evidence="3 8" id="KW-0812">Transmembrane</keyword>
<dbReference type="Gene3D" id="1.20.1070.10">
    <property type="entry name" value="Rhodopsin 7-helix transmembrane proteins"/>
    <property type="match status" value="1"/>
</dbReference>
<feature type="transmembrane region" description="Helical" evidence="8">
    <location>
        <begin position="363"/>
        <end position="386"/>
    </location>
</feature>
<dbReference type="FunFam" id="1.20.1070.10:FF:000058">
    <property type="entry name" value="Adhesion G protein-coupled receptor F5"/>
    <property type="match status" value="1"/>
</dbReference>
<dbReference type="Pfam" id="PF00002">
    <property type="entry name" value="7tm_2"/>
    <property type="match status" value="1"/>
</dbReference>
<feature type="transmembrane region" description="Helical" evidence="8">
    <location>
        <begin position="205"/>
        <end position="228"/>
    </location>
</feature>
<evidence type="ECO:0000313" key="10">
    <source>
        <dbReference type="Ensembl" id="ENSPNAP00000023079.2"/>
    </source>
</evidence>
<proteinExistence type="inferred from homology"/>
<dbReference type="Gene3D" id="2.60.220.50">
    <property type="match status" value="1"/>
</dbReference>
<keyword evidence="7" id="KW-0325">Glycoprotein</keyword>
<dbReference type="GO" id="GO:0004930">
    <property type="term" value="F:G protein-coupled receptor activity"/>
    <property type="evidence" value="ECO:0007669"/>
    <property type="project" value="InterPro"/>
</dbReference>
<comment type="similarity">
    <text evidence="2">Belongs to the G-protein coupled receptor 2 family. Adhesion G-protein coupled receptor (ADGR) subfamily.</text>
</comment>
<dbReference type="PANTHER" id="PTHR45813">
    <property type="entry name" value="IG-LIKE DOMAIN-CONTAINING PROTEIN"/>
    <property type="match status" value="1"/>
</dbReference>
<comment type="subcellular location">
    <subcellularLocation>
        <location evidence="1">Membrane</location>
        <topology evidence="1">Multi-pass membrane protein</topology>
    </subcellularLocation>
</comment>
<dbReference type="PANTHER" id="PTHR45813:SF2">
    <property type="entry name" value="ADHESION G-PROTEIN COUPLED RECEPTOR F3"/>
    <property type="match status" value="1"/>
</dbReference>
<evidence type="ECO:0000256" key="6">
    <source>
        <dbReference type="ARBA" id="ARBA00023157"/>
    </source>
</evidence>
<feature type="transmembrane region" description="Helical" evidence="8">
    <location>
        <begin position="165"/>
        <end position="185"/>
    </location>
</feature>
<dbReference type="PRINTS" id="PR00249">
    <property type="entry name" value="GPCRSECRETIN"/>
</dbReference>
<reference evidence="10" key="3">
    <citation type="submission" date="2025-09" db="UniProtKB">
        <authorList>
            <consortium name="Ensembl"/>
        </authorList>
    </citation>
    <scope>IDENTIFICATION</scope>
</reference>
<dbReference type="GO" id="GO:0007166">
    <property type="term" value="P:cell surface receptor signaling pathway"/>
    <property type="evidence" value="ECO:0007669"/>
    <property type="project" value="InterPro"/>
</dbReference>
<dbReference type="InterPro" id="IPR017981">
    <property type="entry name" value="GPCR_2-like_7TM"/>
</dbReference>
<dbReference type="InterPro" id="IPR000832">
    <property type="entry name" value="GPCR_2_secretin-like"/>
</dbReference>
<evidence type="ECO:0000256" key="5">
    <source>
        <dbReference type="ARBA" id="ARBA00023136"/>
    </source>
</evidence>
<evidence type="ECO:0000256" key="3">
    <source>
        <dbReference type="ARBA" id="ARBA00022692"/>
    </source>
</evidence>
<name>A0A3B4DJH3_PYGNA</name>
<evidence type="ECO:0000256" key="1">
    <source>
        <dbReference type="ARBA" id="ARBA00004141"/>
    </source>
</evidence>
<evidence type="ECO:0000256" key="2">
    <source>
        <dbReference type="ARBA" id="ARBA00007343"/>
    </source>
</evidence>
<evidence type="ECO:0000259" key="9">
    <source>
        <dbReference type="PROSITE" id="PS50261"/>
    </source>
</evidence>
<keyword evidence="4 8" id="KW-1133">Transmembrane helix</keyword>
<dbReference type="Pfam" id="PF01825">
    <property type="entry name" value="GPS"/>
    <property type="match status" value="1"/>
</dbReference>
<dbReference type="AlphaFoldDB" id="A0A3B4DJH3"/>
<feature type="domain" description="G-protein coupled receptors family 2 profile 2" evidence="9">
    <location>
        <begin position="124"/>
        <end position="387"/>
    </location>
</feature>
<dbReference type="GO" id="GO:0007189">
    <property type="term" value="P:adenylate cyclase-activating G protein-coupled receptor signaling pathway"/>
    <property type="evidence" value="ECO:0007669"/>
    <property type="project" value="TreeGrafter"/>
</dbReference>
<keyword evidence="11" id="KW-1185">Reference proteome</keyword>
<dbReference type="Proteomes" id="UP001501920">
    <property type="component" value="Chromosome 10"/>
</dbReference>
<feature type="transmembrane region" description="Helical" evidence="8">
    <location>
        <begin position="328"/>
        <end position="351"/>
    </location>
</feature>